<dbReference type="STRING" id="4540.A0A3L6RLX6"/>
<evidence type="ECO:0000313" key="2">
    <source>
        <dbReference type="Proteomes" id="UP000275267"/>
    </source>
</evidence>
<name>A0A3L6RLX6_PANMI</name>
<organism evidence="1 2">
    <name type="scientific">Panicum miliaceum</name>
    <name type="common">Proso millet</name>
    <name type="synonym">Broomcorn millet</name>
    <dbReference type="NCBI Taxonomy" id="4540"/>
    <lineage>
        <taxon>Eukaryota</taxon>
        <taxon>Viridiplantae</taxon>
        <taxon>Streptophyta</taxon>
        <taxon>Embryophyta</taxon>
        <taxon>Tracheophyta</taxon>
        <taxon>Spermatophyta</taxon>
        <taxon>Magnoliopsida</taxon>
        <taxon>Liliopsida</taxon>
        <taxon>Poales</taxon>
        <taxon>Poaceae</taxon>
        <taxon>PACMAD clade</taxon>
        <taxon>Panicoideae</taxon>
        <taxon>Panicodae</taxon>
        <taxon>Paniceae</taxon>
        <taxon>Panicinae</taxon>
        <taxon>Panicum</taxon>
        <taxon>Panicum sect. Panicum</taxon>
    </lineage>
</organism>
<protein>
    <submittedName>
        <fullName evidence="1">Uncharacterized protein</fullName>
    </submittedName>
</protein>
<sequence length="158" mass="17653">MATCTCNNGSPTSMLKLLTIHKLKNVDIVMTNVAKAATCGFDFRGTVVPHLRIPILYSKHGNTYQVASFLPLDHKVSGEEADQLLWRLPPATYTIRKHVHVDDMRDLWRAIAWRKCYMEVKIDGPCLYVLNTRVISGLAQSTELPVPAKDGGCGWRTA</sequence>
<keyword evidence="2" id="KW-1185">Reference proteome</keyword>
<dbReference type="EMBL" id="PQIB02000008">
    <property type="protein sequence ID" value="RLN05456.1"/>
    <property type="molecule type" value="Genomic_DNA"/>
</dbReference>
<comment type="caution">
    <text evidence="1">The sequence shown here is derived from an EMBL/GenBank/DDBJ whole genome shotgun (WGS) entry which is preliminary data.</text>
</comment>
<dbReference type="OrthoDB" id="682725at2759"/>
<dbReference type="Proteomes" id="UP000275267">
    <property type="component" value="Unassembled WGS sequence"/>
</dbReference>
<dbReference type="AlphaFoldDB" id="A0A3L6RLX6"/>
<gene>
    <name evidence="1" type="ORF">C2845_PM13G19370</name>
</gene>
<proteinExistence type="predicted"/>
<evidence type="ECO:0000313" key="1">
    <source>
        <dbReference type="EMBL" id="RLN05456.1"/>
    </source>
</evidence>
<reference evidence="2" key="1">
    <citation type="journal article" date="2019" name="Nat. Commun.">
        <title>The genome of broomcorn millet.</title>
        <authorList>
            <person name="Zou C."/>
            <person name="Miki D."/>
            <person name="Li D."/>
            <person name="Tang Q."/>
            <person name="Xiao L."/>
            <person name="Rajput S."/>
            <person name="Deng P."/>
            <person name="Jia W."/>
            <person name="Huang R."/>
            <person name="Zhang M."/>
            <person name="Sun Y."/>
            <person name="Hu J."/>
            <person name="Fu X."/>
            <person name="Schnable P.S."/>
            <person name="Li F."/>
            <person name="Zhang H."/>
            <person name="Feng B."/>
            <person name="Zhu X."/>
            <person name="Liu R."/>
            <person name="Schnable J.C."/>
            <person name="Zhu J.-K."/>
            <person name="Zhang H."/>
        </authorList>
    </citation>
    <scope>NUCLEOTIDE SEQUENCE [LARGE SCALE GENOMIC DNA]</scope>
</reference>
<accession>A0A3L6RLX6</accession>